<proteinExistence type="predicted"/>
<comment type="caution">
    <text evidence="2">The sequence shown here is derived from an EMBL/GenBank/DDBJ whole genome shotgun (WGS) entry which is preliminary data.</text>
</comment>
<dbReference type="Proteomes" id="UP000712281">
    <property type="component" value="Unassembled WGS sequence"/>
</dbReference>
<evidence type="ECO:0000313" key="3">
    <source>
        <dbReference type="Proteomes" id="UP000712281"/>
    </source>
</evidence>
<name>A0A8S9GWQ2_BRACR</name>
<gene>
    <name evidence="2" type="ORF">F2Q68_00036109</name>
</gene>
<feature type="compositionally biased region" description="Polar residues" evidence="1">
    <location>
        <begin position="24"/>
        <end position="39"/>
    </location>
</feature>
<sequence length="73" mass="8548">MRYISVRGRNTCPSKNKRGDTRLTDQTVVFTARRSSSEQLPVDPPEHTGNRTPRKKNRRDDLESNHHERIFSL</sequence>
<evidence type="ECO:0000256" key="1">
    <source>
        <dbReference type="SAM" id="MobiDB-lite"/>
    </source>
</evidence>
<reference evidence="2" key="1">
    <citation type="submission" date="2019-12" db="EMBL/GenBank/DDBJ databases">
        <title>Genome sequencing and annotation of Brassica cretica.</title>
        <authorList>
            <person name="Studholme D.J."/>
            <person name="Sarris P.F."/>
        </authorList>
    </citation>
    <scope>NUCLEOTIDE SEQUENCE</scope>
    <source>
        <strain evidence="2">PFS-001/15</strain>
        <tissue evidence="2">Leaf</tissue>
    </source>
</reference>
<feature type="region of interest" description="Disordered" evidence="1">
    <location>
        <begin position="1"/>
        <end position="73"/>
    </location>
</feature>
<protein>
    <submittedName>
        <fullName evidence="2">Uncharacterized protein</fullName>
    </submittedName>
</protein>
<accession>A0A8S9GWQ2</accession>
<feature type="compositionally biased region" description="Basic and acidic residues" evidence="1">
    <location>
        <begin position="58"/>
        <end position="73"/>
    </location>
</feature>
<organism evidence="2 3">
    <name type="scientific">Brassica cretica</name>
    <name type="common">Mustard</name>
    <dbReference type="NCBI Taxonomy" id="69181"/>
    <lineage>
        <taxon>Eukaryota</taxon>
        <taxon>Viridiplantae</taxon>
        <taxon>Streptophyta</taxon>
        <taxon>Embryophyta</taxon>
        <taxon>Tracheophyta</taxon>
        <taxon>Spermatophyta</taxon>
        <taxon>Magnoliopsida</taxon>
        <taxon>eudicotyledons</taxon>
        <taxon>Gunneridae</taxon>
        <taxon>Pentapetalae</taxon>
        <taxon>rosids</taxon>
        <taxon>malvids</taxon>
        <taxon>Brassicales</taxon>
        <taxon>Brassicaceae</taxon>
        <taxon>Brassiceae</taxon>
        <taxon>Brassica</taxon>
    </lineage>
</organism>
<evidence type="ECO:0000313" key="2">
    <source>
        <dbReference type="EMBL" id="KAF2550921.1"/>
    </source>
</evidence>
<dbReference type="AlphaFoldDB" id="A0A8S9GWQ2"/>
<dbReference type="EMBL" id="QGKW02001988">
    <property type="protein sequence ID" value="KAF2550921.1"/>
    <property type="molecule type" value="Genomic_DNA"/>
</dbReference>